<dbReference type="CDD" id="cd01392">
    <property type="entry name" value="HTH_LacI"/>
    <property type="match status" value="1"/>
</dbReference>
<evidence type="ECO:0000256" key="3">
    <source>
        <dbReference type="ARBA" id="ARBA00023163"/>
    </source>
</evidence>
<dbReference type="EMBL" id="JADEYR010000002">
    <property type="protein sequence ID" value="MBE9403382.1"/>
    <property type="molecule type" value="Genomic_DNA"/>
</dbReference>
<dbReference type="RefSeq" id="WP_193865117.1">
    <property type="nucleotide sequence ID" value="NZ_JADEYR010000002.1"/>
</dbReference>
<dbReference type="Gene3D" id="3.40.50.2300">
    <property type="match status" value="2"/>
</dbReference>
<dbReference type="InterPro" id="IPR046335">
    <property type="entry name" value="LacI/GalR-like_sensor"/>
</dbReference>
<evidence type="ECO:0000313" key="7">
    <source>
        <dbReference type="EMBL" id="MBE9403382.1"/>
    </source>
</evidence>
<feature type="region of interest" description="Disordered" evidence="4">
    <location>
        <begin position="319"/>
        <end position="351"/>
    </location>
</feature>
<dbReference type="Proteomes" id="UP000644727">
    <property type="component" value="Unassembled WGS sequence"/>
</dbReference>
<name>A0ABR9VYX2_9MICO</name>
<gene>
    <name evidence="7" type="ORF">IOE58_03965</name>
</gene>
<dbReference type="PROSITE" id="PS50932">
    <property type="entry name" value="HTH_LACI_2"/>
    <property type="match status" value="1"/>
</dbReference>
<evidence type="ECO:0000313" key="8">
    <source>
        <dbReference type="Proteomes" id="UP000644727"/>
    </source>
</evidence>
<comment type="caution">
    <text evidence="7">The sequence shown here is derived from an EMBL/GenBank/DDBJ whole genome shotgun (WGS) entry which is preliminary data.</text>
</comment>
<evidence type="ECO:0000259" key="5">
    <source>
        <dbReference type="PROSITE" id="PS50932"/>
    </source>
</evidence>
<accession>A0ABR9VYX2</accession>
<evidence type="ECO:0000256" key="4">
    <source>
        <dbReference type="SAM" id="MobiDB-lite"/>
    </source>
</evidence>
<dbReference type="InterPro" id="IPR010982">
    <property type="entry name" value="Lambda_DNA-bd_dom_sf"/>
</dbReference>
<organism evidence="7 8">
    <name type="scientific">Brachybacterium epidermidis</name>
    <dbReference type="NCBI Taxonomy" id="2781983"/>
    <lineage>
        <taxon>Bacteria</taxon>
        <taxon>Bacillati</taxon>
        <taxon>Actinomycetota</taxon>
        <taxon>Actinomycetes</taxon>
        <taxon>Micrococcales</taxon>
        <taxon>Dermabacteraceae</taxon>
        <taxon>Brachybacterium</taxon>
    </lineage>
</organism>
<dbReference type="Pfam" id="PF13377">
    <property type="entry name" value="Peripla_BP_3"/>
    <property type="match status" value="1"/>
</dbReference>
<dbReference type="PANTHER" id="PTHR30146:SF153">
    <property type="entry name" value="LACTOSE OPERON REPRESSOR"/>
    <property type="match status" value="1"/>
</dbReference>
<dbReference type="GO" id="GO:0003677">
    <property type="term" value="F:DNA binding"/>
    <property type="evidence" value="ECO:0007669"/>
    <property type="project" value="UniProtKB-KW"/>
</dbReference>
<dbReference type="InterPro" id="IPR001387">
    <property type="entry name" value="Cro/C1-type_HTH"/>
</dbReference>
<dbReference type="SUPFAM" id="SSF53822">
    <property type="entry name" value="Periplasmic binding protein-like I"/>
    <property type="match status" value="1"/>
</dbReference>
<reference evidence="7 8" key="1">
    <citation type="submission" date="2020-10" db="EMBL/GenBank/DDBJ databases">
        <title>Draft genome and description of Brachybacterium epidermidis sp nov.</title>
        <authorList>
            <person name="Boxberger M."/>
            <person name="La Scola B."/>
        </authorList>
    </citation>
    <scope>NUCLEOTIDE SEQUENCE [LARGE SCALE GENOMIC DNA]</scope>
    <source>
        <strain evidence="7 8">Marseille-Q2903</strain>
    </source>
</reference>
<evidence type="ECO:0000259" key="6">
    <source>
        <dbReference type="PROSITE" id="PS50943"/>
    </source>
</evidence>
<feature type="domain" description="HTH cro/C1-type" evidence="6">
    <location>
        <begin position="3"/>
        <end position="47"/>
    </location>
</feature>
<keyword evidence="8" id="KW-1185">Reference proteome</keyword>
<sequence length="351" mass="37158">MSSIRDVAAAAGVSRMTVSNVINGRHHKASAETVARVLRAIEELDYVPDAPARSLAANRSRMIGLVLHHPGQSRALLENPHDALLLGAVGQAVTRAGFSFIPAASRDVVRAARRLGSWRVDGLIVYGSVADEINDLTRTHPRPLVFLDNYSRRSEVPVVGVDDAGGGLAVGRHLIEHGHRAIAFAGPLTDAPGVVARRYEGVQRAILEHAATGDGLQGAAHLIAVHADHHPGSAVRAVDEILAHPERPTAVVASSDVLAAEILGELLDRGIAVPGQMSVAGFDDSPVTRWVRPQLTSVAQDIEAKARAAVAMLTRLIDGEQGERPGGGPPMVERLPMQLMARESTGPAPRR</sequence>
<keyword evidence="1" id="KW-0805">Transcription regulation</keyword>
<feature type="domain" description="HTH lacI-type" evidence="5">
    <location>
        <begin position="2"/>
        <end position="57"/>
    </location>
</feature>
<dbReference type="InterPro" id="IPR000843">
    <property type="entry name" value="HTH_LacI"/>
</dbReference>
<dbReference type="SMART" id="SM00354">
    <property type="entry name" value="HTH_LACI"/>
    <property type="match status" value="1"/>
</dbReference>
<evidence type="ECO:0000256" key="1">
    <source>
        <dbReference type="ARBA" id="ARBA00023015"/>
    </source>
</evidence>
<dbReference type="Gene3D" id="1.10.260.40">
    <property type="entry name" value="lambda repressor-like DNA-binding domains"/>
    <property type="match status" value="1"/>
</dbReference>
<protein>
    <submittedName>
        <fullName evidence="7">LacI family DNA-binding transcriptional regulator</fullName>
    </submittedName>
</protein>
<dbReference type="Pfam" id="PF00356">
    <property type="entry name" value="LacI"/>
    <property type="match status" value="1"/>
</dbReference>
<dbReference type="PROSITE" id="PS00356">
    <property type="entry name" value="HTH_LACI_1"/>
    <property type="match status" value="1"/>
</dbReference>
<keyword evidence="2 7" id="KW-0238">DNA-binding</keyword>
<dbReference type="SUPFAM" id="SSF47413">
    <property type="entry name" value="lambda repressor-like DNA-binding domains"/>
    <property type="match status" value="1"/>
</dbReference>
<dbReference type="InterPro" id="IPR028082">
    <property type="entry name" value="Peripla_BP_I"/>
</dbReference>
<proteinExistence type="predicted"/>
<dbReference type="PANTHER" id="PTHR30146">
    <property type="entry name" value="LACI-RELATED TRANSCRIPTIONAL REPRESSOR"/>
    <property type="match status" value="1"/>
</dbReference>
<evidence type="ECO:0000256" key="2">
    <source>
        <dbReference type="ARBA" id="ARBA00023125"/>
    </source>
</evidence>
<keyword evidence="3" id="KW-0804">Transcription</keyword>
<dbReference type="CDD" id="cd06267">
    <property type="entry name" value="PBP1_LacI_sugar_binding-like"/>
    <property type="match status" value="1"/>
</dbReference>
<dbReference type="PROSITE" id="PS50943">
    <property type="entry name" value="HTH_CROC1"/>
    <property type="match status" value="1"/>
</dbReference>